<protein>
    <submittedName>
        <fullName evidence="1">Uncharacterized protein</fullName>
    </submittedName>
</protein>
<dbReference type="RefSeq" id="WP_092844077.1">
    <property type="nucleotide sequence ID" value="NZ_FOPY01000003.1"/>
</dbReference>
<accession>A0A1I2ZJP5</accession>
<dbReference type="Proteomes" id="UP000199040">
    <property type="component" value="Unassembled WGS sequence"/>
</dbReference>
<dbReference type="AlphaFoldDB" id="A0A1I2ZJP5"/>
<dbReference type="STRING" id="442341.SAMN04487959_103175"/>
<sequence>MNSRIPAVEFVSRLLYETDPMGTCCRENACYDEYDSVAAALVEWLAEGEPVHVALRQALCDGFGSDLLATARLEEAQAALRTRLERGGG</sequence>
<gene>
    <name evidence="1" type="ORF">SAMN04487959_103175</name>
</gene>
<name>A0A1I2ZJP5_9GAMM</name>
<keyword evidence="2" id="KW-1185">Reference proteome</keyword>
<evidence type="ECO:0000313" key="1">
    <source>
        <dbReference type="EMBL" id="SFH38082.1"/>
    </source>
</evidence>
<organism evidence="1 2">
    <name type="scientific">Modicisalibacter xianhensis</name>
    <dbReference type="NCBI Taxonomy" id="442341"/>
    <lineage>
        <taxon>Bacteria</taxon>
        <taxon>Pseudomonadati</taxon>
        <taxon>Pseudomonadota</taxon>
        <taxon>Gammaproteobacteria</taxon>
        <taxon>Oceanospirillales</taxon>
        <taxon>Halomonadaceae</taxon>
        <taxon>Modicisalibacter</taxon>
    </lineage>
</organism>
<reference evidence="1 2" key="1">
    <citation type="submission" date="2016-10" db="EMBL/GenBank/DDBJ databases">
        <authorList>
            <person name="de Groot N.N."/>
        </authorList>
    </citation>
    <scope>NUCLEOTIDE SEQUENCE [LARGE SCALE GENOMIC DNA]</scope>
    <source>
        <strain evidence="1 2">CGMCC 1.6848</strain>
    </source>
</reference>
<evidence type="ECO:0000313" key="2">
    <source>
        <dbReference type="Proteomes" id="UP000199040"/>
    </source>
</evidence>
<proteinExistence type="predicted"/>
<dbReference type="EMBL" id="FOPY01000003">
    <property type="protein sequence ID" value="SFH38082.1"/>
    <property type="molecule type" value="Genomic_DNA"/>
</dbReference>